<proteinExistence type="predicted"/>
<organism evidence="2 3">
    <name type="scientific">Monilinia vaccinii-corymbosi</name>
    <dbReference type="NCBI Taxonomy" id="61207"/>
    <lineage>
        <taxon>Eukaryota</taxon>
        <taxon>Fungi</taxon>
        <taxon>Dikarya</taxon>
        <taxon>Ascomycota</taxon>
        <taxon>Pezizomycotina</taxon>
        <taxon>Leotiomycetes</taxon>
        <taxon>Helotiales</taxon>
        <taxon>Sclerotiniaceae</taxon>
        <taxon>Monilinia</taxon>
    </lineage>
</organism>
<dbReference type="Proteomes" id="UP000672032">
    <property type="component" value="Chromosome 2"/>
</dbReference>
<feature type="compositionally biased region" description="Acidic residues" evidence="1">
    <location>
        <begin position="132"/>
        <end position="174"/>
    </location>
</feature>
<dbReference type="OrthoDB" id="3535214at2759"/>
<accession>A0A8A3PAK1</accession>
<sequence length="174" mass="20095">MSSGTCSSKRASSSMNKPPTDEPKSKRAKTSESPIQYVYIVRHDTTIHGQDFSEVSGIFVDLEDANNCVKRLVGREYRHSDELCEITTRDEGMVRWHCSDTGDGDVATLTVAKHRLHWWGSETKRDWPEAKEWEDDGKEGEEDGEESEEEEEEYEEEYEEYEEDDEEEEEEDGA</sequence>
<dbReference type="AlphaFoldDB" id="A0A8A3PAK1"/>
<dbReference type="EMBL" id="CP063406">
    <property type="protein sequence ID" value="QSZ31727.1"/>
    <property type="molecule type" value="Genomic_DNA"/>
</dbReference>
<reference evidence="2" key="1">
    <citation type="submission" date="2020-10" db="EMBL/GenBank/DDBJ databases">
        <title>Genome Sequence of Monilinia vaccinii-corymbosi Sheds Light on Mummy Berry Disease Infection of Blueberry and Mating Type.</title>
        <authorList>
            <person name="Yow A.G."/>
            <person name="Zhang Y."/>
            <person name="Bansal K."/>
            <person name="Eacker S.M."/>
            <person name="Sullivan S."/>
            <person name="Liachko I."/>
            <person name="Cubeta M.A."/>
            <person name="Rollins J.A."/>
            <person name="Ashrafi H."/>
        </authorList>
    </citation>
    <scope>NUCLEOTIDE SEQUENCE</scope>
    <source>
        <strain evidence="2">RL-1</strain>
    </source>
</reference>
<feature type="region of interest" description="Disordered" evidence="1">
    <location>
        <begin position="1"/>
        <end position="31"/>
    </location>
</feature>
<evidence type="ECO:0000256" key="1">
    <source>
        <dbReference type="SAM" id="MobiDB-lite"/>
    </source>
</evidence>
<feature type="region of interest" description="Disordered" evidence="1">
    <location>
        <begin position="126"/>
        <end position="174"/>
    </location>
</feature>
<name>A0A8A3PAK1_9HELO</name>
<evidence type="ECO:0000313" key="2">
    <source>
        <dbReference type="EMBL" id="QSZ31727.1"/>
    </source>
</evidence>
<gene>
    <name evidence="2" type="ORF">DSL72_001294</name>
</gene>
<evidence type="ECO:0000313" key="3">
    <source>
        <dbReference type="Proteomes" id="UP000672032"/>
    </source>
</evidence>
<keyword evidence="3" id="KW-1185">Reference proteome</keyword>
<protein>
    <submittedName>
        <fullName evidence="2">Uncharacterized protein</fullName>
    </submittedName>
</protein>
<feature type="compositionally biased region" description="Polar residues" evidence="1">
    <location>
        <begin position="1"/>
        <end position="17"/>
    </location>
</feature>